<feature type="region of interest" description="Disordered" evidence="1">
    <location>
        <begin position="1"/>
        <end position="34"/>
    </location>
</feature>
<dbReference type="EMBL" id="UFVS01000001">
    <property type="protein sequence ID" value="SUX42172.1"/>
    <property type="molecule type" value="Genomic_DNA"/>
</dbReference>
<dbReference type="AlphaFoldDB" id="A0A381F7Q6"/>
<reference evidence="2 4" key="1">
    <citation type="submission" date="2017-01" db="EMBL/GenBank/DDBJ databases">
        <authorList>
            <person name="Varghese N."/>
            <person name="Submissions S."/>
        </authorList>
    </citation>
    <scope>NUCLEOTIDE SEQUENCE [LARGE SCALE GENOMIC DNA]</scope>
    <source>
        <strain evidence="2 4">ATCC 27950</strain>
    </source>
</reference>
<protein>
    <submittedName>
        <fullName evidence="3">Uncharacterized protein</fullName>
    </submittedName>
</protein>
<feature type="compositionally biased region" description="Basic and acidic residues" evidence="1">
    <location>
        <begin position="10"/>
        <end position="34"/>
    </location>
</feature>
<evidence type="ECO:0000313" key="2">
    <source>
        <dbReference type="EMBL" id="SIQ76151.1"/>
    </source>
</evidence>
<sequence>MYACKMEAASTHKVDSKASTSKKDDCEHKKSEKNHCGNDCSNALCKCPTNSNISFFYSNSFSFTKVKVNVSHSFLNDETNISKGFYSIWLIPKIG</sequence>
<dbReference type="RefSeq" id="WP_076561205.1">
    <property type="nucleotide sequence ID" value="NZ_CP033929.1"/>
</dbReference>
<evidence type="ECO:0000256" key="1">
    <source>
        <dbReference type="SAM" id="MobiDB-lite"/>
    </source>
</evidence>
<evidence type="ECO:0000313" key="4">
    <source>
        <dbReference type="Proteomes" id="UP000185725"/>
    </source>
</evidence>
<evidence type="ECO:0000313" key="3">
    <source>
        <dbReference type="EMBL" id="SUX42172.1"/>
    </source>
</evidence>
<evidence type="ECO:0000313" key="5">
    <source>
        <dbReference type="Proteomes" id="UP000255231"/>
    </source>
</evidence>
<reference evidence="3 5" key="2">
    <citation type="submission" date="2018-06" db="EMBL/GenBank/DDBJ databases">
        <authorList>
            <consortium name="Pathogen Informatics"/>
            <person name="Doyle S."/>
        </authorList>
    </citation>
    <scope>NUCLEOTIDE SEQUENCE [LARGE SCALE GENOMIC DNA]</scope>
    <source>
        <strain evidence="3 5">NCTC13560</strain>
    </source>
</reference>
<name>A0A381F7Q6_9FLAO</name>
<dbReference type="KEGG" id="cil:EG358_01935"/>
<dbReference type="Proteomes" id="UP000185725">
    <property type="component" value="Unassembled WGS sequence"/>
</dbReference>
<dbReference type="GeneID" id="303672444"/>
<organism evidence="3 5">
    <name type="scientific">Chryseobacterium indoltheticum</name>
    <dbReference type="NCBI Taxonomy" id="254"/>
    <lineage>
        <taxon>Bacteria</taxon>
        <taxon>Pseudomonadati</taxon>
        <taxon>Bacteroidota</taxon>
        <taxon>Flavobacteriia</taxon>
        <taxon>Flavobacteriales</taxon>
        <taxon>Weeksellaceae</taxon>
        <taxon>Chryseobacterium group</taxon>
        <taxon>Chryseobacterium</taxon>
    </lineage>
</organism>
<dbReference type="Proteomes" id="UP000255231">
    <property type="component" value="Unassembled WGS sequence"/>
</dbReference>
<proteinExistence type="predicted"/>
<gene>
    <name evidence="3" type="ORF">NCTC13560_00989</name>
    <name evidence="2" type="ORF">SAMN05421682_10854</name>
</gene>
<accession>A0A381F7Q6</accession>
<dbReference type="EMBL" id="FTMF01000008">
    <property type="protein sequence ID" value="SIQ76151.1"/>
    <property type="molecule type" value="Genomic_DNA"/>
</dbReference>
<keyword evidence="4" id="KW-1185">Reference proteome</keyword>